<dbReference type="InterPro" id="IPR020081">
    <property type="entry name" value="SsrA-bd_prot_CS"/>
</dbReference>
<evidence type="ECO:0000313" key="6">
    <source>
        <dbReference type="Proteomes" id="UP000230973"/>
    </source>
</evidence>
<dbReference type="GO" id="GO:0005829">
    <property type="term" value="C:cytosol"/>
    <property type="evidence" value="ECO:0007669"/>
    <property type="project" value="TreeGrafter"/>
</dbReference>
<evidence type="ECO:0000256" key="3">
    <source>
        <dbReference type="HAMAP-Rule" id="MF_00023"/>
    </source>
</evidence>
<comment type="function">
    <text evidence="3">Required for rescue of stalled ribosomes mediated by trans-translation. Binds to transfer-messenger RNA (tmRNA), required for stable association of tmRNA with ribosomes. tmRNA and SmpB together mimic tRNA shape, replacing the anticodon stem-loop with SmpB. tmRNA is encoded by the ssrA gene; the 2 termini fold to resemble tRNA(Ala) and it encodes a 'tag peptide', a short internal open reading frame. During trans-translation Ala-aminoacylated tmRNA acts like a tRNA, entering the A-site of stalled ribosomes, displacing the stalled mRNA. The ribosome then switches to translate the ORF on the tmRNA; the nascent peptide is terminated with the 'tag peptide' encoded by the tmRNA and targeted for degradation. The ribosome is freed to recommence translation, which seems to be the essential function of trans-translation.</text>
</comment>
<dbReference type="AlphaFoldDB" id="A0A2M7Q9M2"/>
<keyword evidence="2 3" id="KW-0694">RNA-binding</keyword>
<reference evidence="6" key="1">
    <citation type="submission" date="2017-09" db="EMBL/GenBank/DDBJ databases">
        <title>Depth-based differentiation of microbial function through sediment-hosted aquifers and enrichment of novel symbionts in the deep terrestrial subsurface.</title>
        <authorList>
            <person name="Probst A.J."/>
            <person name="Ladd B."/>
            <person name="Jarett J.K."/>
            <person name="Geller-Mcgrath D.E."/>
            <person name="Sieber C.M.K."/>
            <person name="Emerson J.B."/>
            <person name="Anantharaman K."/>
            <person name="Thomas B.C."/>
            <person name="Malmstrom R."/>
            <person name="Stieglmeier M."/>
            <person name="Klingl A."/>
            <person name="Woyke T."/>
            <person name="Ryan C.M."/>
            <person name="Banfield J.F."/>
        </authorList>
    </citation>
    <scope>NUCLEOTIDE SEQUENCE [LARGE SCALE GENOMIC DNA]</scope>
</reference>
<dbReference type="Pfam" id="PF01668">
    <property type="entry name" value="SmpB"/>
    <property type="match status" value="1"/>
</dbReference>
<comment type="caution">
    <text evidence="5">The sequence shown here is derived from an EMBL/GenBank/DDBJ whole genome shotgun (WGS) entry which is preliminary data.</text>
</comment>
<evidence type="ECO:0000256" key="2">
    <source>
        <dbReference type="ARBA" id="ARBA00022884"/>
    </source>
</evidence>
<dbReference type="PROSITE" id="PS01317">
    <property type="entry name" value="SSRP"/>
    <property type="match status" value="1"/>
</dbReference>
<dbReference type="GO" id="GO:0003723">
    <property type="term" value="F:RNA binding"/>
    <property type="evidence" value="ECO:0007669"/>
    <property type="project" value="UniProtKB-UniRule"/>
</dbReference>
<dbReference type="CDD" id="cd09294">
    <property type="entry name" value="SmpB"/>
    <property type="match status" value="1"/>
</dbReference>
<comment type="similarity">
    <text evidence="3">Belongs to the SmpB family.</text>
</comment>
<accession>A0A2M7Q9M2</accession>
<dbReference type="Proteomes" id="UP000230973">
    <property type="component" value="Unassembled WGS sequence"/>
</dbReference>
<comment type="subcellular location">
    <subcellularLocation>
        <location evidence="3">Cytoplasm</location>
    </subcellularLocation>
    <text evidence="3">The tmRNA-SmpB complex associates with stalled 70S ribosomes.</text>
</comment>
<dbReference type="NCBIfam" id="NF003843">
    <property type="entry name" value="PRK05422.1"/>
    <property type="match status" value="1"/>
</dbReference>
<name>A0A2M7Q9M2_9BACT</name>
<proteinExistence type="inferred from homology"/>
<dbReference type="Gene3D" id="2.40.280.10">
    <property type="match status" value="1"/>
</dbReference>
<evidence type="ECO:0000256" key="4">
    <source>
        <dbReference type="SAM" id="MobiDB-lite"/>
    </source>
</evidence>
<dbReference type="PANTHER" id="PTHR30308">
    <property type="entry name" value="TMRNA-BINDING COMPONENT OF TRANS-TRANSLATION TAGGING COMPLEX"/>
    <property type="match status" value="1"/>
</dbReference>
<dbReference type="PANTHER" id="PTHR30308:SF2">
    <property type="entry name" value="SSRA-BINDING PROTEIN"/>
    <property type="match status" value="1"/>
</dbReference>
<dbReference type="SUPFAM" id="SSF74982">
    <property type="entry name" value="Small protein B (SmpB)"/>
    <property type="match status" value="1"/>
</dbReference>
<dbReference type="GO" id="GO:0070929">
    <property type="term" value="P:trans-translation"/>
    <property type="evidence" value="ECO:0007669"/>
    <property type="project" value="UniProtKB-UniRule"/>
</dbReference>
<evidence type="ECO:0000256" key="1">
    <source>
        <dbReference type="ARBA" id="ARBA00022490"/>
    </source>
</evidence>
<dbReference type="InterPro" id="IPR023620">
    <property type="entry name" value="SmpB"/>
</dbReference>
<dbReference type="EMBL" id="PFLC01000067">
    <property type="protein sequence ID" value="PIY61618.1"/>
    <property type="molecule type" value="Genomic_DNA"/>
</dbReference>
<sequence>MAKKSIIIGVRFECMPTLADNRRSLRDFQVIDEIEAGLVLAGHEVKSVRDGQMKLTGSYVTIASGEARLINAHIPAYPKAGKLKDFDPKRTRKILVHKREIAKLAGKMKVKGLTLVPISVYTKGSMIKLKFGLARGRKEYEKKEQKKQRDIARDVQRDLRE</sequence>
<dbReference type="InterPro" id="IPR000037">
    <property type="entry name" value="SsrA-bd_prot"/>
</dbReference>
<dbReference type="HAMAP" id="MF_00023">
    <property type="entry name" value="SmpB"/>
    <property type="match status" value="1"/>
</dbReference>
<evidence type="ECO:0000313" key="5">
    <source>
        <dbReference type="EMBL" id="PIY61618.1"/>
    </source>
</evidence>
<gene>
    <name evidence="3" type="primary">smpB</name>
    <name evidence="5" type="ORF">COY93_04970</name>
</gene>
<dbReference type="GO" id="GO:0070930">
    <property type="term" value="P:trans-translation-dependent protein tagging"/>
    <property type="evidence" value="ECO:0007669"/>
    <property type="project" value="TreeGrafter"/>
</dbReference>
<protein>
    <recommendedName>
        <fullName evidence="3">SsrA-binding protein</fullName>
    </recommendedName>
    <alternativeName>
        <fullName evidence="3">Small protein B</fullName>
    </alternativeName>
</protein>
<dbReference type="NCBIfam" id="TIGR00086">
    <property type="entry name" value="smpB"/>
    <property type="match status" value="1"/>
</dbReference>
<keyword evidence="1 3" id="KW-0963">Cytoplasm</keyword>
<organism evidence="5 6">
    <name type="scientific">Candidatus Uhrbacteria bacterium CG_4_10_14_0_8_um_filter_58_22</name>
    <dbReference type="NCBI Taxonomy" id="1975029"/>
    <lineage>
        <taxon>Bacteria</taxon>
        <taxon>Candidatus Uhriibacteriota</taxon>
    </lineage>
</organism>
<feature type="region of interest" description="Disordered" evidence="4">
    <location>
        <begin position="136"/>
        <end position="161"/>
    </location>
</feature>